<proteinExistence type="predicted"/>
<dbReference type="InterPro" id="IPR001543">
    <property type="entry name" value="FliN-like_C"/>
</dbReference>
<reference evidence="2" key="1">
    <citation type="journal article" date="2014" name="Front. Microbiol.">
        <title>High frequency of phylogenetically diverse reductive dehalogenase-homologous genes in deep subseafloor sedimentary metagenomes.</title>
        <authorList>
            <person name="Kawai M."/>
            <person name="Futagami T."/>
            <person name="Toyoda A."/>
            <person name="Takaki Y."/>
            <person name="Nishi S."/>
            <person name="Hori S."/>
            <person name="Arai W."/>
            <person name="Tsubouchi T."/>
            <person name="Morono Y."/>
            <person name="Uchiyama I."/>
            <person name="Ito T."/>
            <person name="Fujiyama A."/>
            <person name="Inagaki F."/>
            <person name="Takami H."/>
        </authorList>
    </citation>
    <scope>NUCLEOTIDE SEQUENCE</scope>
    <source>
        <strain evidence="2">Expedition CK06-06</strain>
    </source>
</reference>
<dbReference type="Gene3D" id="2.30.330.10">
    <property type="entry name" value="SpoA-like"/>
    <property type="match status" value="1"/>
</dbReference>
<name>X1JW47_9ZZZZ</name>
<dbReference type="AlphaFoldDB" id="X1JW47"/>
<dbReference type="SUPFAM" id="SSF101801">
    <property type="entry name" value="Surface presentation of antigens (SPOA)"/>
    <property type="match status" value="1"/>
</dbReference>
<gene>
    <name evidence="2" type="ORF">S03H2_45824</name>
</gene>
<feature type="non-terminal residue" evidence="2">
    <location>
        <position position="1"/>
    </location>
</feature>
<dbReference type="EMBL" id="BARU01028736">
    <property type="protein sequence ID" value="GAH73993.1"/>
    <property type="molecule type" value="Genomic_DNA"/>
</dbReference>
<feature type="domain" description="Flagellar motor switch protein FliN-like C-terminal" evidence="1">
    <location>
        <begin position="1"/>
        <end position="37"/>
    </location>
</feature>
<evidence type="ECO:0000259" key="1">
    <source>
        <dbReference type="Pfam" id="PF01052"/>
    </source>
</evidence>
<organism evidence="2">
    <name type="scientific">marine sediment metagenome</name>
    <dbReference type="NCBI Taxonomy" id="412755"/>
    <lineage>
        <taxon>unclassified sequences</taxon>
        <taxon>metagenomes</taxon>
        <taxon>ecological metagenomes</taxon>
    </lineage>
</organism>
<sequence>DKPIDAPADLYLKDTKFATGNVVVVDGRFAVKIKEIIGLGDSTENSTEE</sequence>
<dbReference type="Pfam" id="PF01052">
    <property type="entry name" value="FliMN_C"/>
    <property type="match status" value="1"/>
</dbReference>
<evidence type="ECO:0000313" key="2">
    <source>
        <dbReference type="EMBL" id="GAH73993.1"/>
    </source>
</evidence>
<comment type="caution">
    <text evidence="2">The sequence shown here is derived from an EMBL/GenBank/DDBJ whole genome shotgun (WGS) entry which is preliminary data.</text>
</comment>
<dbReference type="InterPro" id="IPR036429">
    <property type="entry name" value="SpoA-like_sf"/>
</dbReference>
<protein>
    <recommendedName>
        <fullName evidence="1">Flagellar motor switch protein FliN-like C-terminal domain-containing protein</fullName>
    </recommendedName>
</protein>
<accession>X1JW47</accession>